<comment type="caution">
    <text evidence="3">The sequence shown here is derived from an EMBL/GenBank/DDBJ whole genome shotgun (WGS) entry which is preliminary data.</text>
</comment>
<organism evidence="3 4">
    <name type="scientific">Schleiferilactobacillus perolens DSM 12744</name>
    <dbReference type="NCBI Taxonomy" id="1423792"/>
    <lineage>
        <taxon>Bacteria</taxon>
        <taxon>Bacillati</taxon>
        <taxon>Bacillota</taxon>
        <taxon>Bacilli</taxon>
        <taxon>Lactobacillales</taxon>
        <taxon>Lactobacillaceae</taxon>
        <taxon>Schleiferilactobacillus</taxon>
    </lineage>
</organism>
<proteinExistence type="predicted"/>
<dbReference type="InterPro" id="IPR012912">
    <property type="entry name" value="Plasmid_pRiA4b_Orf3-like"/>
</dbReference>
<dbReference type="Pfam" id="PF10978">
    <property type="entry name" value="DUF2785"/>
    <property type="match status" value="1"/>
</dbReference>
<dbReference type="PANTHER" id="PTHR41878">
    <property type="entry name" value="LEXA REPRESSOR-RELATED"/>
    <property type="match status" value="1"/>
</dbReference>
<dbReference type="SUPFAM" id="SSF159941">
    <property type="entry name" value="MM3350-like"/>
    <property type="match status" value="1"/>
</dbReference>
<dbReference type="PATRIC" id="fig|1423792.3.peg.1048"/>
<dbReference type="Pfam" id="PF07929">
    <property type="entry name" value="PRiA4_ORF3"/>
    <property type="match status" value="1"/>
</dbReference>
<reference evidence="3 4" key="1">
    <citation type="journal article" date="2015" name="Genome Announc.">
        <title>Expanding the biotechnology potential of lactobacilli through comparative genomics of 213 strains and associated genera.</title>
        <authorList>
            <person name="Sun Z."/>
            <person name="Harris H.M."/>
            <person name="McCann A."/>
            <person name="Guo C."/>
            <person name="Argimon S."/>
            <person name="Zhang W."/>
            <person name="Yang X."/>
            <person name="Jeffery I.B."/>
            <person name="Cooney J.C."/>
            <person name="Kagawa T.F."/>
            <person name="Liu W."/>
            <person name="Song Y."/>
            <person name="Salvetti E."/>
            <person name="Wrobel A."/>
            <person name="Rasinkangas P."/>
            <person name="Parkhill J."/>
            <person name="Rea M.C."/>
            <person name="O'Sullivan O."/>
            <person name="Ritari J."/>
            <person name="Douillard F.P."/>
            <person name="Paul Ross R."/>
            <person name="Yang R."/>
            <person name="Briner A.E."/>
            <person name="Felis G.E."/>
            <person name="de Vos W.M."/>
            <person name="Barrangou R."/>
            <person name="Klaenhammer T.R."/>
            <person name="Caufield P.W."/>
            <person name="Cui Y."/>
            <person name="Zhang H."/>
            <person name="O'Toole P.W."/>
        </authorList>
    </citation>
    <scope>NUCLEOTIDE SEQUENCE [LARGE SCALE GENOMIC DNA]</scope>
    <source>
        <strain evidence="3 4">DSM 12744</strain>
    </source>
</reference>
<dbReference type="Proteomes" id="UP000051330">
    <property type="component" value="Unassembled WGS sequence"/>
</dbReference>
<evidence type="ECO:0000259" key="2">
    <source>
        <dbReference type="Pfam" id="PF07929"/>
    </source>
</evidence>
<accession>A0A0R1MPW8</accession>
<protein>
    <recommendedName>
        <fullName evidence="2">Plasmid pRiA4b Orf3-like domain-containing protein</fullName>
    </recommendedName>
</protein>
<evidence type="ECO:0000313" key="3">
    <source>
        <dbReference type="EMBL" id="KRL09983.1"/>
    </source>
</evidence>
<dbReference type="RefSeq" id="WP_057822169.1">
    <property type="nucleotide sequence ID" value="NZ_AZEC01000016.1"/>
</dbReference>
<dbReference type="OrthoDB" id="9801392at2"/>
<feature type="region of interest" description="Disordered" evidence="1">
    <location>
        <begin position="478"/>
        <end position="501"/>
    </location>
</feature>
<dbReference type="EMBL" id="AZEC01000016">
    <property type="protein sequence ID" value="KRL09983.1"/>
    <property type="molecule type" value="Genomic_DNA"/>
</dbReference>
<gene>
    <name evidence="3" type="ORF">FD09_GL001026</name>
</gene>
<name>A0A0R1MPW8_9LACO</name>
<dbReference type="AlphaFoldDB" id="A0A0R1MPW8"/>
<dbReference type="InterPro" id="IPR024047">
    <property type="entry name" value="MM3350-like_sf"/>
</dbReference>
<dbReference type="Gene3D" id="3.10.290.30">
    <property type="entry name" value="MM3350-like"/>
    <property type="match status" value="1"/>
</dbReference>
<feature type="domain" description="Plasmid pRiA4b Orf3-like" evidence="2">
    <location>
        <begin position="6"/>
        <end position="141"/>
    </location>
</feature>
<dbReference type="STRING" id="1423792.FD09_GL001026"/>
<evidence type="ECO:0000256" key="1">
    <source>
        <dbReference type="SAM" id="MobiDB-lite"/>
    </source>
</evidence>
<sequence>MAEKKYLQLKIQIDGVHPPVWRQVVVPETVRLNQLHGIIQIAFGWQNGHLHSFQDDQNKRRIYVDAIDPDTTLEQELTAKTAAYPLLQKGPLVYTYDFGDDWQHTITLEKTLSPLVVGAQQVPFCVAGRGPNRVEDSRGVDTSGNGVAGAHFNKKKINAALIQAFPTENADPDLTELADQQEPTGSVREAVTDPDQLQADALAQLLGGDIGKDDLADPEDFSSAAVTVALQDIHVADEERRLQAQFVLVVGLTEGFVTTAQRKRIAQEIVTKEDWLFEKIDQPQNDAVYTRSQIAIVGAALLHTDIVDPFLTAKERNQLFDWAVRYVQAEQDMRQLKPAPNTATSAGLRFLYAAVMHPRFPAKKRNQLANIFLAVLNHLQTPFLGDESEAMAVILTDLARSKQLSPKKMLDLLDQVSQQVDPGIEDDRPETFYRERAWQSTLYAVFFGLMNVPGYQDSHMLIFSLITSYLTMMGMSDLDDDDDDDLDDDGDEDDYPPFDEE</sequence>
<keyword evidence="4" id="KW-1185">Reference proteome</keyword>
<dbReference type="PANTHER" id="PTHR41878:SF1">
    <property type="entry name" value="TNPR PROTEIN"/>
    <property type="match status" value="1"/>
</dbReference>
<dbReference type="InterPro" id="IPR021247">
    <property type="entry name" value="DUF2785"/>
</dbReference>
<evidence type="ECO:0000313" key="4">
    <source>
        <dbReference type="Proteomes" id="UP000051330"/>
    </source>
</evidence>